<feature type="compositionally biased region" description="Low complexity" evidence="2">
    <location>
        <begin position="401"/>
        <end position="416"/>
    </location>
</feature>
<proteinExistence type="inferred from homology"/>
<comment type="similarity">
    <text evidence="1">Belongs to the alkB family.</text>
</comment>
<comment type="caution">
    <text evidence="3">The sequence shown here is derived from an EMBL/GenBank/DDBJ whole genome shotgun (WGS) entry which is preliminary data.</text>
</comment>
<dbReference type="PANTHER" id="PTHR21052:SF0">
    <property type="entry name" value="ALPHA-KETOGLUTARATE-DEPENDENT DIOXYGENASE ALKB HOMOLOG 7, MITOCHONDRIAL"/>
    <property type="match status" value="1"/>
</dbReference>
<dbReference type="InterPro" id="IPR032870">
    <property type="entry name" value="ALKBH7-like"/>
</dbReference>
<name>A0A9W6C190_9CHLO</name>
<dbReference type="GO" id="GO:0006974">
    <property type="term" value="P:DNA damage response"/>
    <property type="evidence" value="ECO:0007669"/>
    <property type="project" value="InterPro"/>
</dbReference>
<accession>A0A9W6C190</accession>
<dbReference type="PANTHER" id="PTHR21052">
    <property type="entry name" value="SPERMATOGENESIS ASSOCIATED 11-RELATED"/>
    <property type="match status" value="1"/>
</dbReference>
<dbReference type="InterPro" id="IPR037151">
    <property type="entry name" value="AlkB-like_sf"/>
</dbReference>
<evidence type="ECO:0000256" key="1">
    <source>
        <dbReference type="ARBA" id="ARBA00007879"/>
    </source>
</evidence>
<evidence type="ECO:0008006" key="5">
    <source>
        <dbReference type="Google" id="ProtNLM"/>
    </source>
</evidence>
<evidence type="ECO:0000256" key="2">
    <source>
        <dbReference type="SAM" id="MobiDB-lite"/>
    </source>
</evidence>
<dbReference type="GO" id="GO:0006631">
    <property type="term" value="P:fatty acid metabolic process"/>
    <property type="evidence" value="ECO:0007669"/>
    <property type="project" value="TreeGrafter"/>
</dbReference>
<keyword evidence="4" id="KW-1185">Reference proteome</keyword>
<reference evidence="3 4" key="1">
    <citation type="journal article" date="2023" name="Commun. Biol.">
        <title>Reorganization of the ancestral sex-determining regions during the evolution of trioecy in Pleodorina starrii.</title>
        <authorList>
            <person name="Takahashi K."/>
            <person name="Suzuki S."/>
            <person name="Kawai-Toyooka H."/>
            <person name="Yamamoto K."/>
            <person name="Hamaji T."/>
            <person name="Ootsuki R."/>
            <person name="Yamaguchi H."/>
            <person name="Kawachi M."/>
            <person name="Higashiyama T."/>
            <person name="Nozaki H."/>
        </authorList>
    </citation>
    <scope>NUCLEOTIDE SEQUENCE [LARGE SCALE GENOMIC DNA]</scope>
    <source>
        <strain evidence="3 4">NIES-4479</strain>
    </source>
</reference>
<protein>
    <recommendedName>
        <fullName evidence="5">Fe2OG dioxygenase domain-containing protein</fullName>
    </recommendedName>
</protein>
<dbReference type="EMBL" id="BRXU01000049">
    <property type="protein sequence ID" value="GLC61625.1"/>
    <property type="molecule type" value="Genomic_DNA"/>
</dbReference>
<feature type="compositionally biased region" description="Basic and acidic residues" evidence="2">
    <location>
        <begin position="332"/>
        <end position="343"/>
    </location>
</feature>
<dbReference type="GO" id="GO:0005759">
    <property type="term" value="C:mitochondrial matrix"/>
    <property type="evidence" value="ECO:0007669"/>
    <property type="project" value="TreeGrafter"/>
</dbReference>
<dbReference type="OrthoDB" id="412814at2759"/>
<sequence length="669" mass="66875">MAAKLAVTAKTSRLDALLHDLFDDCSEADEELVHNDSDTSRQLICSIGETHAANSSPRTGTACVRPGVDCPMNGSEHPLLEALKTSMTSLHQHQLVQIASPCKPVPRDGTAAGRAFHPLPGLAILRGALSAAQQLDVASAILQSGCLAGEGSSDGGGAGTSGDPGSLDGCGHGAAAVAAATATRGGCDGSGRRPKGLPNQAMFFGDLPAWAQQLTELLPLGELLPPDLAARRPSFDQAIVNLYRPGEGICSHVDLARFQDGIVSVSIGGPIVMHFTRCDPRVGGSGSGCDGGASGCSSAGDRAGGCDAECGQGRCGAQPGERERASAAGERGGAEDVKERDPVDPVDPGADVRVSEQQQQQRAAEKEAEPPACPAPKRQRCDLAGNGGPPGASSTCTGTHQGQLPQEQQYWYQEEQQQQRRAASGPVSGPPGESASDTGAGAGGRVYATAGAGDPSPCTGATCGGSGRAAAAAEGTPEAVGLQKGGGRGGGCSGRCRLDKGVFWRGPDHLCLLLQGGDLLAMAGEARYGWEHGIRPVVSELLGETGCDKCTAAAASGGPCRGPAAVAAARFCGFGSDAGRAAVREAGRSVDGPGEVAFDAAGGGNDGVGEGGKGDVGGGGGAAAVVVAAAAGGGRRGSSPAPVPISIARGVRLSITLRRLCPDIVLCEM</sequence>
<evidence type="ECO:0000313" key="3">
    <source>
        <dbReference type="EMBL" id="GLC61625.1"/>
    </source>
</evidence>
<feature type="compositionally biased region" description="Low complexity" evidence="2">
    <location>
        <begin position="346"/>
        <end position="362"/>
    </location>
</feature>
<dbReference type="AlphaFoldDB" id="A0A9W6C190"/>
<organism evidence="3 4">
    <name type="scientific">Pleodorina starrii</name>
    <dbReference type="NCBI Taxonomy" id="330485"/>
    <lineage>
        <taxon>Eukaryota</taxon>
        <taxon>Viridiplantae</taxon>
        <taxon>Chlorophyta</taxon>
        <taxon>core chlorophytes</taxon>
        <taxon>Chlorophyceae</taxon>
        <taxon>CS clade</taxon>
        <taxon>Chlamydomonadales</taxon>
        <taxon>Volvocaceae</taxon>
        <taxon>Pleodorina</taxon>
    </lineage>
</organism>
<dbReference type="Gene3D" id="2.60.120.590">
    <property type="entry name" value="Alpha-ketoglutarate-dependent dioxygenase AlkB-like"/>
    <property type="match status" value="2"/>
</dbReference>
<dbReference type="SUPFAM" id="SSF51197">
    <property type="entry name" value="Clavaminate synthase-like"/>
    <property type="match status" value="2"/>
</dbReference>
<dbReference type="Proteomes" id="UP001165080">
    <property type="component" value="Unassembled WGS sequence"/>
</dbReference>
<feature type="region of interest" description="Disordered" evidence="2">
    <location>
        <begin position="311"/>
        <end position="448"/>
    </location>
</feature>
<evidence type="ECO:0000313" key="4">
    <source>
        <dbReference type="Proteomes" id="UP001165080"/>
    </source>
</evidence>
<gene>
    <name evidence="3" type="primary">PLEST009346</name>
    <name evidence="3" type="ORF">PLESTB_001784200</name>
</gene>